<comment type="caution">
    <text evidence="18">The sequence shown here is derived from an EMBL/GenBank/DDBJ whole genome shotgun (WGS) entry which is preliminary data.</text>
</comment>
<keyword evidence="3" id="KW-0600">Photoreceptor protein</keyword>
<dbReference type="Pfam" id="PF01590">
    <property type="entry name" value="GAF"/>
    <property type="match status" value="1"/>
</dbReference>
<evidence type="ECO:0000256" key="2">
    <source>
        <dbReference type="ARBA" id="ARBA00012438"/>
    </source>
</evidence>
<keyword evidence="7" id="KW-0288">FMN</keyword>
<dbReference type="InterPro" id="IPR003018">
    <property type="entry name" value="GAF"/>
</dbReference>
<dbReference type="EC" id="2.7.13.3" evidence="2"/>
<evidence type="ECO:0000313" key="18">
    <source>
        <dbReference type="EMBL" id="MBL6077841.1"/>
    </source>
</evidence>
<accession>A0ABS1TZJ1</accession>
<dbReference type="SMART" id="SM00065">
    <property type="entry name" value="GAF"/>
    <property type="match status" value="1"/>
</dbReference>
<organism evidence="18 19">
    <name type="scientific">Belnapia arida</name>
    <dbReference type="NCBI Taxonomy" id="2804533"/>
    <lineage>
        <taxon>Bacteria</taxon>
        <taxon>Pseudomonadati</taxon>
        <taxon>Pseudomonadota</taxon>
        <taxon>Alphaproteobacteria</taxon>
        <taxon>Acetobacterales</taxon>
        <taxon>Roseomonadaceae</taxon>
        <taxon>Belnapia</taxon>
    </lineage>
</organism>
<dbReference type="PROSITE" id="PS50113">
    <property type="entry name" value="PAC"/>
    <property type="match status" value="2"/>
</dbReference>
<evidence type="ECO:0000259" key="16">
    <source>
        <dbReference type="PROSITE" id="PS50112"/>
    </source>
</evidence>
<dbReference type="SMART" id="SM00086">
    <property type="entry name" value="PAC"/>
    <property type="match status" value="2"/>
</dbReference>
<keyword evidence="9" id="KW-0677">Repeat</keyword>
<proteinExistence type="predicted"/>
<keyword evidence="10" id="KW-0547">Nucleotide-binding</keyword>
<feature type="domain" description="PAC" evidence="17">
    <location>
        <begin position="509"/>
        <end position="561"/>
    </location>
</feature>
<keyword evidence="14" id="KW-0843">Virulence</keyword>
<evidence type="ECO:0000256" key="7">
    <source>
        <dbReference type="ARBA" id="ARBA00022643"/>
    </source>
</evidence>
<dbReference type="InterPro" id="IPR013655">
    <property type="entry name" value="PAS_fold_3"/>
</dbReference>
<dbReference type="InterPro" id="IPR029016">
    <property type="entry name" value="GAF-like_dom_sf"/>
</dbReference>
<dbReference type="Gene3D" id="2.10.70.100">
    <property type="match status" value="2"/>
</dbReference>
<dbReference type="InterPro" id="IPR036890">
    <property type="entry name" value="HATPase_C_sf"/>
</dbReference>
<feature type="domain" description="PAC" evidence="17">
    <location>
        <begin position="378"/>
        <end position="433"/>
    </location>
</feature>
<evidence type="ECO:0000256" key="9">
    <source>
        <dbReference type="ARBA" id="ARBA00022737"/>
    </source>
</evidence>
<dbReference type="SUPFAM" id="SSF55781">
    <property type="entry name" value="GAF domain-like"/>
    <property type="match status" value="1"/>
</dbReference>
<dbReference type="InterPro" id="IPR011102">
    <property type="entry name" value="Sig_transdc_His_kinase_HWE"/>
</dbReference>
<gene>
    <name evidence="18" type="ORF">JMJ56_07485</name>
</gene>
<dbReference type="InterPro" id="IPR000014">
    <property type="entry name" value="PAS"/>
</dbReference>
<keyword evidence="8" id="KW-0808">Transferase</keyword>
<dbReference type="CDD" id="cd00130">
    <property type="entry name" value="PAS"/>
    <property type="match status" value="3"/>
</dbReference>
<dbReference type="NCBIfam" id="TIGR00229">
    <property type="entry name" value="sensory_box"/>
    <property type="match status" value="2"/>
</dbReference>
<keyword evidence="6" id="KW-0285">Flavoprotein</keyword>
<name>A0ABS1TZJ1_9PROT</name>
<evidence type="ECO:0000256" key="14">
    <source>
        <dbReference type="ARBA" id="ARBA00023026"/>
    </source>
</evidence>
<dbReference type="EMBL" id="JAETWB010000002">
    <property type="protein sequence ID" value="MBL6077841.1"/>
    <property type="molecule type" value="Genomic_DNA"/>
</dbReference>
<evidence type="ECO:0000259" key="17">
    <source>
        <dbReference type="PROSITE" id="PS50113"/>
    </source>
</evidence>
<evidence type="ECO:0000256" key="12">
    <source>
        <dbReference type="ARBA" id="ARBA00022840"/>
    </source>
</evidence>
<keyword evidence="4" id="KW-0597">Phosphoprotein</keyword>
<dbReference type="RefSeq" id="WP_202831005.1">
    <property type="nucleotide sequence ID" value="NZ_JAETWB010000002.1"/>
</dbReference>
<keyword evidence="15" id="KW-0675">Receptor</keyword>
<dbReference type="Pfam" id="PF07536">
    <property type="entry name" value="HWE_HK"/>
    <property type="match status" value="1"/>
</dbReference>
<dbReference type="Proteomes" id="UP000660885">
    <property type="component" value="Unassembled WGS sequence"/>
</dbReference>
<dbReference type="Pfam" id="PF08447">
    <property type="entry name" value="PAS_3"/>
    <property type="match status" value="2"/>
</dbReference>
<dbReference type="PROSITE" id="PS50112">
    <property type="entry name" value="PAS"/>
    <property type="match status" value="1"/>
</dbReference>
<dbReference type="InterPro" id="IPR001610">
    <property type="entry name" value="PAC"/>
</dbReference>
<evidence type="ECO:0000256" key="8">
    <source>
        <dbReference type="ARBA" id="ARBA00022679"/>
    </source>
</evidence>
<dbReference type="Pfam" id="PF08448">
    <property type="entry name" value="PAS_4"/>
    <property type="match status" value="1"/>
</dbReference>
<dbReference type="InterPro" id="IPR035965">
    <property type="entry name" value="PAS-like_dom_sf"/>
</dbReference>
<evidence type="ECO:0000256" key="6">
    <source>
        <dbReference type="ARBA" id="ARBA00022630"/>
    </source>
</evidence>
<evidence type="ECO:0000256" key="3">
    <source>
        <dbReference type="ARBA" id="ARBA00022543"/>
    </source>
</evidence>
<keyword evidence="13" id="KW-0157">Chromophore</keyword>
<reference evidence="18 19" key="1">
    <citation type="submission" date="2021-01" db="EMBL/GenBank/DDBJ databases">
        <title>Belnapia mucosa sp. nov. and Belnapia arida sp. nov., isolated from the Tabernas Desert (Almeria, Spain).</title>
        <authorList>
            <person name="Molina-Menor E."/>
            <person name="Vidal-Verdu A."/>
            <person name="Calonge A."/>
            <person name="Satari L."/>
            <person name="Pereto J."/>
            <person name="Porcar M."/>
        </authorList>
    </citation>
    <scope>NUCLEOTIDE SEQUENCE [LARGE SCALE GENOMIC DNA]</scope>
    <source>
        <strain evidence="18 19">T18</strain>
    </source>
</reference>
<evidence type="ECO:0000256" key="4">
    <source>
        <dbReference type="ARBA" id="ARBA00022553"/>
    </source>
</evidence>
<dbReference type="Gene3D" id="3.30.450.40">
    <property type="match status" value="1"/>
</dbReference>
<dbReference type="SMART" id="SM00911">
    <property type="entry name" value="HWE_HK"/>
    <property type="match status" value="1"/>
</dbReference>
<evidence type="ECO:0000256" key="11">
    <source>
        <dbReference type="ARBA" id="ARBA00022777"/>
    </source>
</evidence>
<evidence type="ECO:0000256" key="10">
    <source>
        <dbReference type="ARBA" id="ARBA00022741"/>
    </source>
</evidence>
<keyword evidence="5" id="KW-0716">Sensory transduction</keyword>
<dbReference type="SUPFAM" id="SSF55785">
    <property type="entry name" value="PYP-like sensor domain (PAS domain)"/>
    <property type="match status" value="3"/>
</dbReference>
<evidence type="ECO:0000256" key="13">
    <source>
        <dbReference type="ARBA" id="ARBA00022991"/>
    </source>
</evidence>
<dbReference type="SMART" id="SM00091">
    <property type="entry name" value="PAS"/>
    <property type="match status" value="3"/>
</dbReference>
<dbReference type="PANTHER" id="PTHR41523:SF8">
    <property type="entry name" value="ETHYLENE RESPONSE SENSOR PROTEIN"/>
    <property type="match status" value="1"/>
</dbReference>
<evidence type="ECO:0000313" key="19">
    <source>
        <dbReference type="Proteomes" id="UP000660885"/>
    </source>
</evidence>
<dbReference type="Gene3D" id="3.30.565.10">
    <property type="entry name" value="Histidine kinase-like ATPase, C-terminal domain"/>
    <property type="match status" value="1"/>
</dbReference>
<evidence type="ECO:0000256" key="15">
    <source>
        <dbReference type="ARBA" id="ARBA00023170"/>
    </source>
</evidence>
<evidence type="ECO:0000256" key="5">
    <source>
        <dbReference type="ARBA" id="ARBA00022606"/>
    </source>
</evidence>
<keyword evidence="11" id="KW-0418">Kinase</keyword>
<dbReference type="Gene3D" id="3.30.450.20">
    <property type="entry name" value="PAS domain"/>
    <property type="match status" value="3"/>
</dbReference>
<dbReference type="InterPro" id="IPR013656">
    <property type="entry name" value="PAS_4"/>
</dbReference>
<sequence length="763" mass="83330">MSFDRGRDALDLASEALFQALGDNAYELDRDFRFLTFNAGCVAYYGRPAEATLGRPIWEVLEGARGSWLEPLLREAMATRRPMRVEREGVARPDRWLEVTAFPTARGLGVAFRDRTAEHHATEALRQSEARQAFLLALEERLRGLADPDEAMAAAAEMLGRHLDVVRAGYAEVDAATAMLRVTRGWTDGRIPVRAGEQRALDAFGPAAAAELRAGRVLVVEDCLADPRTTGETAAATWAGIGVRALLVAPLVKAGTLNGFFYVHEMAPRRWSAAEAELVHEVAERTWAAVEWARAEAERRESEARLALAAEAAGLGIWDWDLVANRFVYSPRAKAICGFDPEREPSYEDVLRATHPEDLPGTSAAARRALDPALRERPVFNYRVVRPDGSLRRVIAHGRALFERIGGEERAVRYVGTLQDVTEAWQAAEALRESEARLRLAVEAGQMAVWEYDVATDAVIGSPELNRLLGFPEDATPGIAEMRARYWPGEHERLQATAREALARGERHFEAEYRYLWPDGSVRWLMMRAEVRFAAEGAPSRVVGVVLDVSARKAAEERQVLLMREVDHRAKNALAVVQAAVRLTLAPDLESYRRAIAGRVAALARAQTLLAEDRWSGAELRTLVEGELAAFVGERQRALLEGPPVALPARAAQPLAMAIHELATNAVKYGALSVPSGCVAVRWSVERGATPVLNLHWVETGGPPVATPVRRGFGSRVLEGTVRGQLAGAVTLAWEAGGLVCTLKVPLRREDAAESGAGAAGIG</sequence>
<evidence type="ECO:0000256" key="1">
    <source>
        <dbReference type="ARBA" id="ARBA00000085"/>
    </source>
</evidence>
<feature type="domain" description="PAS" evidence="16">
    <location>
        <begin position="434"/>
        <end position="505"/>
    </location>
</feature>
<protein>
    <recommendedName>
        <fullName evidence="2">histidine kinase</fullName>
        <ecNumber evidence="2">2.7.13.3</ecNumber>
    </recommendedName>
</protein>
<keyword evidence="12" id="KW-0067">ATP-binding</keyword>
<keyword evidence="19" id="KW-1185">Reference proteome</keyword>
<dbReference type="PANTHER" id="PTHR41523">
    <property type="entry name" value="TWO-COMPONENT SYSTEM SENSOR PROTEIN"/>
    <property type="match status" value="1"/>
</dbReference>
<dbReference type="InterPro" id="IPR000700">
    <property type="entry name" value="PAS-assoc_C"/>
</dbReference>
<comment type="catalytic activity">
    <reaction evidence="1">
        <text>ATP + protein L-histidine = ADP + protein N-phospho-L-histidine.</text>
        <dbReference type="EC" id="2.7.13.3"/>
    </reaction>
</comment>